<feature type="region of interest" description="Disordered" evidence="1">
    <location>
        <begin position="228"/>
        <end position="287"/>
    </location>
</feature>
<keyword evidence="3" id="KW-1185">Reference proteome</keyword>
<organism evidence="2 3">
    <name type="scientific">Aspergillus keveii</name>
    <dbReference type="NCBI Taxonomy" id="714993"/>
    <lineage>
        <taxon>Eukaryota</taxon>
        <taxon>Fungi</taxon>
        <taxon>Dikarya</taxon>
        <taxon>Ascomycota</taxon>
        <taxon>Pezizomycotina</taxon>
        <taxon>Eurotiomycetes</taxon>
        <taxon>Eurotiomycetidae</taxon>
        <taxon>Eurotiales</taxon>
        <taxon>Aspergillaceae</taxon>
        <taxon>Aspergillus</taxon>
        <taxon>Aspergillus subgen. Nidulantes</taxon>
    </lineage>
</organism>
<evidence type="ECO:0000313" key="2">
    <source>
        <dbReference type="EMBL" id="KAL2783366.1"/>
    </source>
</evidence>
<comment type="caution">
    <text evidence="2">The sequence shown here is derived from an EMBL/GenBank/DDBJ whole genome shotgun (WGS) entry which is preliminary data.</text>
</comment>
<dbReference type="InterPro" id="IPR036280">
    <property type="entry name" value="Multihaem_cyt_sf"/>
</dbReference>
<reference evidence="2 3" key="1">
    <citation type="submission" date="2024-07" db="EMBL/GenBank/DDBJ databases">
        <title>Section-level genome sequencing and comparative genomics of Aspergillus sections Usti and Cavernicolus.</title>
        <authorList>
            <consortium name="Lawrence Berkeley National Laboratory"/>
            <person name="Nybo J.L."/>
            <person name="Vesth T.C."/>
            <person name="Theobald S."/>
            <person name="Frisvad J.C."/>
            <person name="Larsen T.O."/>
            <person name="Kjaerboelling I."/>
            <person name="Rothschild-Mancinelli K."/>
            <person name="Lyhne E.K."/>
            <person name="Kogle M.E."/>
            <person name="Barry K."/>
            <person name="Clum A."/>
            <person name="Na H."/>
            <person name="Ledsgaard L."/>
            <person name="Lin J."/>
            <person name="Lipzen A."/>
            <person name="Kuo A."/>
            <person name="Riley R."/>
            <person name="Mondo S."/>
            <person name="Labutti K."/>
            <person name="Haridas S."/>
            <person name="Pangalinan J."/>
            <person name="Salamov A.A."/>
            <person name="Simmons B.A."/>
            <person name="Magnuson J.K."/>
            <person name="Chen J."/>
            <person name="Drula E."/>
            <person name="Henrissat B."/>
            <person name="Wiebenga A."/>
            <person name="Lubbers R.J."/>
            <person name="Gomes A.C."/>
            <person name="Makela M.R."/>
            <person name="Stajich J."/>
            <person name="Grigoriev I.V."/>
            <person name="Mortensen U.H."/>
            <person name="De Vries R.P."/>
            <person name="Baker S.E."/>
            <person name="Andersen M.R."/>
        </authorList>
    </citation>
    <scope>NUCLEOTIDE SEQUENCE [LARGE SCALE GENOMIC DNA]</scope>
    <source>
        <strain evidence="2 3">CBS 209.92</strain>
    </source>
</reference>
<evidence type="ECO:0000256" key="1">
    <source>
        <dbReference type="SAM" id="MobiDB-lite"/>
    </source>
</evidence>
<evidence type="ECO:0000313" key="3">
    <source>
        <dbReference type="Proteomes" id="UP001610563"/>
    </source>
</evidence>
<proteinExistence type="predicted"/>
<name>A0ABR4FJC8_9EURO</name>
<gene>
    <name evidence="2" type="ORF">BJX66DRAFT_344994</name>
</gene>
<accession>A0ABR4FJC8</accession>
<dbReference type="EMBL" id="JBFTWV010000242">
    <property type="protein sequence ID" value="KAL2783366.1"/>
    <property type="molecule type" value="Genomic_DNA"/>
</dbReference>
<sequence length="930" mass="104817">MSVSGSDAVVMDWQTGNSQYSLFSHSRLRFIMDASNSDLFRLLVDQIINPAPQTNAQSFSEDGDLRGRQIDGQALIGSGDAPRSRLNHHHLSENRDFRGCQIDSQALIASENALDRPSFGEGGDLRGRQIGGQALSGSGDAPGCPSRAQHFSGIANVRGSQIGSQSLIGSGPTTACLPRGHVSNSINTEDWKFISANHALFSDDAMDTSEAWAFVCDNDALFASDGAETCTDSPLPPTDNEYSDLYTADPSEETDPRFEPTTLEDDTDGEEEELNNTANPFEDAERNPLLRAEVQDLGPDDSINTHLYSGLDHKTDEERYVAAGIPLGSVSEYRESFDGLLGRIIAYVSEHVHNSEFSDHMKSSCWVNGPTWRYFRKAKHQSVTEALLKVIPSLTRVILGNFSVMESLLALPHITAKPGQMGVYVCFVTDANGNLCAIYVGSSIADLMKRIRDHNRFIQRAKEKHTTSTFYQYAAVEGRTCHFRQITAIPACKSNASLMRVLEAVVMLILDALAPEQCCSRFTVNTTTLHWMQIMCGIKRNKLRSLNRALPLKQGGTYASTRDCSNCHVTNEIAGRRISWYFDTQDSLALRYLCPRCYRHEKRTGKPRPVKPDELIRLAALRGRTMEGPCSNRACGSTETTEAWHWHPDPHQPRILCHKCYTWANLHDGQDRPADIVSGVVQENVCVDCQKRSKQKGWHKVEGGLRCQQCHSDWRARNADPALGCAVCKEPLPKGTGKSMCSKCNSIDSRLRKERVRDSCWICESSFYTEAGKLKSRRWVWELRTWLCGTCHKTWETGYVRLIPEFIKDLDIRCGDCSRAYAKLWCWYDGKWASYPICVSYDIKRYHKQTQDIRNSYSHARQDGEHTYYEWRCTVTQQRNVDRVYDFFKLTYGMDFSAEHMIDRKFDLDALQPSPAFQEFIERLSPASDS</sequence>
<feature type="region of interest" description="Disordered" evidence="1">
    <location>
        <begin position="113"/>
        <end position="145"/>
    </location>
</feature>
<dbReference type="Proteomes" id="UP001610563">
    <property type="component" value="Unassembled WGS sequence"/>
</dbReference>
<feature type="compositionally biased region" description="Acidic residues" evidence="1">
    <location>
        <begin position="262"/>
        <end position="274"/>
    </location>
</feature>
<evidence type="ECO:0008006" key="4">
    <source>
        <dbReference type="Google" id="ProtNLM"/>
    </source>
</evidence>
<dbReference type="SUPFAM" id="SSF48695">
    <property type="entry name" value="Multiheme cytochromes"/>
    <property type="match status" value="1"/>
</dbReference>
<protein>
    <recommendedName>
        <fullName evidence="4">GIY-YIG domain-containing protein</fullName>
    </recommendedName>
</protein>